<keyword evidence="3" id="KW-1185">Reference proteome</keyword>
<keyword evidence="1" id="KW-0472">Membrane</keyword>
<protein>
    <submittedName>
        <fullName evidence="2">Uncharacterized protein</fullName>
    </submittedName>
</protein>
<keyword evidence="1" id="KW-0812">Transmembrane</keyword>
<feature type="transmembrane region" description="Helical" evidence="1">
    <location>
        <begin position="22"/>
        <end position="41"/>
    </location>
</feature>
<evidence type="ECO:0000256" key="1">
    <source>
        <dbReference type="SAM" id="Phobius"/>
    </source>
</evidence>
<dbReference type="AlphaFoldDB" id="A0A5B7J8P1"/>
<proteinExistence type="predicted"/>
<dbReference type="EMBL" id="VSRR010084195">
    <property type="protein sequence ID" value="MPC90386.1"/>
    <property type="molecule type" value="Genomic_DNA"/>
</dbReference>
<evidence type="ECO:0000313" key="2">
    <source>
        <dbReference type="EMBL" id="MPC90386.1"/>
    </source>
</evidence>
<accession>A0A5B7J8P1</accession>
<keyword evidence="1" id="KW-1133">Transmembrane helix</keyword>
<evidence type="ECO:0000313" key="3">
    <source>
        <dbReference type="Proteomes" id="UP000324222"/>
    </source>
</evidence>
<dbReference type="Proteomes" id="UP000324222">
    <property type="component" value="Unassembled WGS sequence"/>
</dbReference>
<reference evidence="2 3" key="1">
    <citation type="submission" date="2019-05" db="EMBL/GenBank/DDBJ databases">
        <title>Another draft genome of Portunus trituberculatus and its Hox gene families provides insights of decapod evolution.</title>
        <authorList>
            <person name="Jeong J.-H."/>
            <person name="Song I."/>
            <person name="Kim S."/>
            <person name="Choi T."/>
            <person name="Kim D."/>
            <person name="Ryu S."/>
            <person name="Kim W."/>
        </authorList>
    </citation>
    <scope>NUCLEOTIDE SEQUENCE [LARGE SCALE GENOMIC DNA]</scope>
    <source>
        <tissue evidence="2">Muscle</tissue>
    </source>
</reference>
<organism evidence="2 3">
    <name type="scientific">Portunus trituberculatus</name>
    <name type="common">Swimming crab</name>
    <name type="synonym">Neptunus trituberculatus</name>
    <dbReference type="NCBI Taxonomy" id="210409"/>
    <lineage>
        <taxon>Eukaryota</taxon>
        <taxon>Metazoa</taxon>
        <taxon>Ecdysozoa</taxon>
        <taxon>Arthropoda</taxon>
        <taxon>Crustacea</taxon>
        <taxon>Multicrustacea</taxon>
        <taxon>Malacostraca</taxon>
        <taxon>Eumalacostraca</taxon>
        <taxon>Eucarida</taxon>
        <taxon>Decapoda</taxon>
        <taxon>Pleocyemata</taxon>
        <taxon>Brachyura</taxon>
        <taxon>Eubrachyura</taxon>
        <taxon>Portunoidea</taxon>
        <taxon>Portunidae</taxon>
        <taxon>Portuninae</taxon>
        <taxon>Portunus</taxon>
    </lineage>
</organism>
<name>A0A5B7J8P1_PORTR</name>
<gene>
    <name evidence="2" type="ORF">E2C01_085369</name>
</gene>
<comment type="caution">
    <text evidence="2">The sequence shown here is derived from an EMBL/GenBank/DDBJ whole genome shotgun (WGS) entry which is preliminary data.</text>
</comment>
<sequence length="62" mass="6922">MDKKIQVIGAYEDRVALLTPRGGALVEALGVMVVVVVVLVVRPRLTETSTWKYVKGDFHHEM</sequence>